<dbReference type="Proteomes" id="UP000177622">
    <property type="component" value="Unassembled WGS sequence"/>
</dbReference>
<gene>
    <name evidence="3" type="ORF">PENARI_c140G03982</name>
</gene>
<keyword evidence="4" id="KW-1185">Reference proteome</keyword>
<protein>
    <submittedName>
        <fullName evidence="3">Uncharacterized protein</fullName>
    </submittedName>
</protein>
<dbReference type="RefSeq" id="XP_022482144.1">
    <property type="nucleotide sequence ID" value="XM_022637999.1"/>
</dbReference>
<keyword evidence="1" id="KW-0175">Coiled coil</keyword>
<evidence type="ECO:0000256" key="2">
    <source>
        <dbReference type="SAM" id="MobiDB-lite"/>
    </source>
</evidence>
<feature type="compositionally biased region" description="Basic and acidic residues" evidence="2">
    <location>
        <begin position="39"/>
        <end position="55"/>
    </location>
</feature>
<sequence>MSYAQILRSSRQPGGYEARFASLMPPEEEQKPTRTTSSRLKETPDLTSRTKDEKGTISCGQSPRTRGMVAELKSTTAQLSSRSTQQNQDLLLGLADPCSGTLLESEPVFQNDFADVLTENATLLSETTALKDRIQELEETLESMKARLDELCKEKRVSTIQDNPARKKRAMPQ</sequence>
<feature type="coiled-coil region" evidence="1">
    <location>
        <begin position="120"/>
        <end position="154"/>
    </location>
</feature>
<accession>A0A1F5L0U2</accession>
<organism evidence="3 4">
    <name type="scientific">Penicillium arizonense</name>
    <dbReference type="NCBI Taxonomy" id="1835702"/>
    <lineage>
        <taxon>Eukaryota</taxon>
        <taxon>Fungi</taxon>
        <taxon>Dikarya</taxon>
        <taxon>Ascomycota</taxon>
        <taxon>Pezizomycotina</taxon>
        <taxon>Eurotiomycetes</taxon>
        <taxon>Eurotiomycetidae</taxon>
        <taxon>Eurotiales</taxon>
        <taxon>Aspergillaceae</taxon>
        <taxon>Penicillium</taxon>
    </lineage>
</organism>
<feature type="region of interest" description="Disordered" evidence="2">
    <location>
        <begin position="1"/>
        <end position="67"/>
    </location>
</feature>
<comment type="caution">
    <text evidence="3">The sequence shown here is derived from an EMBL/GenBank/DDBJ whole genome shotgun (WGS) entry which is preliminary data.</text>
</comment>
<reference evidence="3 4" key="1">
    <citation type="journal article" date="2016" name="Sci. Rep.">
        <title>Penicillium arizonense, a new, genome sequenced fungal species, reveals a high chemical diversity in secreted metabolites.</title>
        <authorList>
            <person name="Grijseels S."/>
            <person name="Nielsen J.C."/>
            <person name="Randelovic M."/>
            <person name="Nielsen J."/>
            <person name="Nielsen K.F."/>
            <person name="Workman M."/>
            <person name="Frisvad J.C."/>
        </authorList>
    </citation>
    <scope>NUCLEOTIDE SEQUENCE [LARGE SCALE GENOMIC DNA]</scope>
    <source>
        <strain evidence="3 4">CBS 141311</strain>
    </source>
</reference>
<dbReference type="GeneID" id="34582733"/>
<dbReference type="EMBL" id="LXJU01000140">
    <property type="protein sequence ID" value="OGE46676.1"/>
    <property type="molecule type" value="Genomic_DNA"/>
</dbReference>
<evidence type="ECO:0000313" key="3">
    <source>
        <dbReference type="EMBL" id="OGE46676.1"/>
    </source>
</evidence>
<proteinExistence type="predicted"/>
<dbReference type="OrthoDB" id="4305546at2759"/>
<name>A0A1F5L0U2_PENAI</name>
<evidence type="ECO:0000313" key="4">
    <source>
        <dbReference type="Proteomes" id="UP000177622"/>
    </source>
</evidence>
<evidence type="ECO:0000256" key="1">
    <source>
        <dbReference type="SAM" id="Coils"/>
    </source>
</evidence>
<dbReference type="AlphaFoldDB" id="A0A1F5L0U2"/>